<evidence type="ECO:0000259" key="1">
    <source>
        <dbReference type="Pfam" id="PF00535"/>
    </source>
</evidence>
<dbReference type="InterPro" id="IPR001173">
    <property type="entry name" value="Glyco_trans_2-like"/>
</dbReference>
<dbReference type="Gene3D" id="3.90.550.10">
    <property type="entry name" value="Spore Coat Polysaccharide Biosynthesis Protein SpsA, Chain A"/>
    <property type="match status" value="1"/>
</dbReference>
<dbReference type="GO" id="GO:0016758">
    <property type="term" value="F:hexosyltransferase activity"/>
    <property type="evidence" value="ECO:0007669"/>
    <property type="project" value="UniProtKB-ARBA"/>
</dbReference>
<organism evidence="2">
    <name type="scientific">hydrocarbon metagenome</name>
    <dbReference type="NCBI Taxonomy" id="938273"/>
    <lineage>
        <taxon>unclassified sequences</taxon>
        <taxon>metagenomes</taxon>
        <taxon>ecological metagenomes</taxon>
    </lineage>
</organism>
<proteinExistence type="predicted"/>
<protein>
    <submittedName>
        <fullName evidence="2">Putative glycosyl transferase</fullName>
    </submittedName>
</protein>
<dbReference type="AlphaFoldDB" id="A0A0W8G2F0"/>
<dbReference type="SUPFAM" id="SSF53448">
    <property type="entry name" value="Nucleotide-diphospho-sugar transferases"/>
    <property type="match status" value="1"/>
</dbReference>
<dbReference type="Pfam" id="PF00535">
    <property type="entry name" value="Glycos_transf_2"/>
    <property type="match status" value="1"/>
</dbReference>
<comment type="caution">
    <text evidence="2">The sequence shown here is derived from an EMBL/GenBank/DDBJ whole genome shotgun (WGS) entry which is preliminary data.</text>
</comment>
<reference evidence="2" key="1">
    <citation type="journal article" date="2015" name="Proc. Natl. Acad. Sci. U.S.A.">
        <title>Networks of energetic and metabolic interactions define dynamics in microbial communities.</title>
        <authorList>
            <person name="Embree M."/>
            <person name="Liu J.K."/>
            <person name="Al-Bassam M.M."/>
            <person name="Zengler K."/>
        </authorList>
    </citation>
    <scope>NUCLEOTIDE SEQUENCE</scope>
</reference>
<dbReference type="EMBL" id="LNQE01000344">
    <property type="protein sequence ID" value="KUG27285.1"/>
    <property type="molecule type" value="Genomic_DNA"/>
</dbReference>
<feature type="domain" description="Glycosyltransferase 2-like" evidence="1">
    <location>
        <begin position="6"/>
        <end position="110"/>
    </location>
</feature>
<sequence length="367" mass="40483">MQPLVSIVIPAYNGADNLLRAIPMLDAQTYAPCEIVVVDDGSTDRTPQVLSELARTRPHLRFVRQDNAGAGAARNRGAACARGEFLAFFDCDDIWPETAVTLRMQPFLAGDDPEIMGVYCPADIVDEHGGLIHETPFFDYSQPFDRIYFTAVMGSLFNPSCVIVRKAAFDLVGGFRQEMSPAEDFDLWQRMLRTGGCFVKVSGCRVGWVQHPSSTVHSRLAFHYDQCVAVQDQLYTGLLPGPCLPEYAGTMGHVLARRDRTNRALGTAIMAAVSGDADTADRLAGQISLPFVRLMTVDWLMWTVRFCTLRALCRTVSEWPHGVWPEAAPRLLPWLRCLDARLGGCRNVQGLVARLEALSGEEDAVCG</sequence>
<dbReference type="CDD" id="cd00761">
    <property type="entry name" value="Glyco_tranf_GTA_type"/>
    <property type="match status" value="1"/>
</dbReference>
<dbReference type="InterPro" id="IPR029044">
    <property type="entry name" value="Nucleotide-diphossugar_trans"/>
</dbReference>
<keyword evidence="2" id="KW-0808">Transferase</keyword>
<name>A0A0W8G2F0_9ZZZZ</name>
<dbReference type="PANTHER" id="PTHR22916:SF3">
    <property type="entry name" value="UDP-GLCNAC:BETAGAL BETA-1,3-N-ACETYLGLUCOSAMINYLTRANSFERASE-LIKE PROTEIN 1"/>
    <property type="match status" value="1"/>
</dbReference>
<evidence type="ECO:0000313" key="2">
    <source>
        <dbReference type="EMBL" id="KUG27285.1"/>
    </source>
</evidence>
<accession>A0A0W8G2F0</accession>
<gene>
    <name evidence="2" type="ORF">ASZ90_002878</name>
</gene>
<dbReference type="PANTHER" id="PTHR22916">
    <property type="entry name" value="GLYCOSYLTRANSFERASE"/>
    <property type="match status" value="1"/>
</dbReference>